<sequence>MSGLCVKGLESISFQSDNLIQTQKSFTVYQYRDGQNDSNKVFFKLTEIDESNTSNVRIVNEDLQNAQTSNVYVEEIVTQDADEDYAEVVNDTLPMKCLVKFMNQFPFHSIHYEYHEQEKDSKLIYYGSTHSTNFKNIHRDDLQQKEPLLPVLNRSMSCPFSLIQEQVGEVSTSQAAHMDIPDNEFVILELGESIQNKSNFPKEKLKTLVAAIMMTIGFLLTLLSLSLVHERVPDRNKHGPLPDVLLDRTPPYDWALDVSEYIIMISINSVILMAFLHKHRYIVFRRIFAMLSLLYLYRAVTMYITVLPIASKTYLCSPKSAKLTTVEVVTRMWTLFWGFGLAVSGKYTYCGDFIYSGHTAILVFCYLVIAEYIPGRLWIINWIYWFLAGFGILMLMLSHGHYSIDIILAYFLTTRLFWIYHTLANNTSLKQYSSTNFLSRAWWFEVFLYFEKNVDGLVPNEFEWPLSWPRGCH</sequence>
<dbReference type="EMBL" id="OU896717">
    <property type="protein sequence ID" value="CAH1118350.1"/>
    <property type="molecule type" value="Genomic_DNA"/>
</dbReference>
<dbReference type="OrthoDB" id="422827at2759"/>
<gene>
    <name evidence="11" type="ORF">PHAECO_LOCUS2443</name>
</gene>
<reference evidence="11" key="2">
    <citation type="submission" date="2022-10" db="EMBL/GenBank/DDBJ databases">
        <authorList>
            <consortium name="ENA_rothamsted_submissions"/>
            <consortium name="culmorum"/>
            <person name="King R."/>
        </authorList>
    </citation>
    <scope>NUCLEOTIDE SEQUENCE</scope>
</reference>
<evidence type="ECO:0000256" key="1">
    <source>
        <dbReference type="ARBA" id="ARBA00004141"/>
    </source>
</evidence>
<evidence type="ECO:0000256" key="5">
    <source>
        <dbReference type="ARBA" id="ARBA00022919"/>
    </source>
</evidence>
<evidence type="ECO:0000313" key="12">
    <source>
        <dbReference type="Proteomes" id="UP001153737"/>
    </source>
</evidence>
<dbReference type="Pfam" id="PF14360">
    <property type="entry name" value="PAP2_C"/>
    <property type="match status" value="1"/>
</dbReference>
<dbReference type="PANTHER" id="PTHR21290">
    <property type="entry name" value="SPHINGOMYELIN SYNTHETASE"/>
    <property type="match status" value="1"/>
</dbReference>
<organism evidence="11 12">
    <name type="scientific">Phaedon cochleariae</name>
    <name type="common">Mustard beetle</name>
    <dbReference type="NCBI Taxonomy" id="80249"/>
    <lineage>
        <taxon>Eukaryota</taxon>
        <taxon>Metazoa</taxon>
        <taxon>Ecdysozoa</taxon>
        <taxon>Arthropoda</taxon>
        <taxon>Hexapoda</taxon>
        <taxon>Insecta</taxon>
        <taxon>Pterygota</taxon>
        <taxon>Neoptera</taxon>
        <taxon>Endopterygota</taxon>
        <taxon>Coleoptera</taxon>
        <taxon>Polyphaga</taxon>
        <taxon>Cucujiformia</taxon>
        <taxon>Chrysomeloidea</taxon>
        <taxon>Chrysomelidae</taxon>
        <taxon>Chrysomelinae</taxon>
        <taxon>Chrysomelini</taxon>
        <taxon>Phaedon</taxon>
    </lineage>
</organism>
<dbReference type="GO" id="GO:0046513">
    <property type="term" value="P:ceramide biosynthetic process"/>
    <property type="evidence" value="ECO:0007669"/>
    <property type="project" value="TreeGrafter"/>
</dbReference>
<dbReference type="GO" id="GO:0005886">
    <property type="term" value="C:plasma membrane"/>
    <property type="evidence" value="ECO:0007669"/>
    <property type="project" value="TreeGrafter"/>
</dbReference>
<keyword evidence="12" id="KW-1185">Reference proteome</keyword>
<dbReference type="InterPro" id="IPR025749">
    <property type="entry name" value="Sphingomyelin_synth-like_dom"/>
</dbReference>
<proteinExistence type="inferred from homology"/>
<evidence type="ECO:0000256" key="2">
    <source>
        <dbReference type="ARBA" id="ARBA00005441"/>
    </source>
</evidence>
<feature type="transmembrane region" description="Helical" evidence="9">
    <location>
        <begin position="353"/>
        <end position="370"/>
    </location>
</feature>
<keyword evidence="6 9" id="KW-1133">Transmembrane helix</keyword>
<comment type="similarity">
    <text evidence="2">Belongs to the sphingomyelin synthase family.</text>
</comment>
<dbReference type="Proteomes" id="UP001153737">
    <property type="component" value="Chromosome 11"/>
</dbReference>
<dbReference type="PANTHER" id="PTHR21290:SF27">
    <property type="entry name" value="PHOSPHATIDYLCHOLINE:CERAMIDE CHOLINEPHOSPHOTRANSFERASE 1"/>
    <property type="match status" value="1"/>
</dbReference>
<feature type="transmembrane region" description="Helical" evidence="9">
    <location>
        <begin position="402"/>
        <end position="420"/>
    </location>
</feature>
<keyword evidence="3" id="KW-0808">Transferase</keyword>
<evidence type="ECO:0000256" key="9">
    <source>
        <dbReference type="SAM" id="Phobius"/>
    </source>
</evidence>
<evidence type="ECO:0000259" key="10">
    <source>
        <dbReference type="Pfam" id="PF14360"/>
    </source>
</evidence>
<comment type="subcellular location">
    <subcellularLocation>
        <location evidence="1">Membrane</location>
        <topology evidence="1">Multi-pass membrane protein</topology>
    </subcellularLocation>
</comment>
<evidence type="ECO:0000256" key="8">
    <source>
        <dbReference type="ARBA" id="ARBA00023136"/>
    </source>
</evidence>
<dbReference type="GO" id="GO:0033188">
    <property type="term" value="F:sphingomyelin synthase activity"/>
    <property type="evidence" value="ECO:0007669"/>
    <property type="project" value="TreeGrafter"/>
</dbReference>
<evidence type="ECO:0000256" key="3">
    <source>
        <dbReference type="ARBA" id="ARBA00022679"/>
    </source>
</evidence>
<accession>A0A9P0DI09</accession>
<name>A0A9P0DI09_PHACE</name>
<keyword evidence="5" id="KW-0746">Sphingolipid metabolism</keyword>
<feature type="transmembrane region" description="Helical" evidence="9">
    <location>
        <begin position="207"/>
        <end position="228"/>
    </location>
</feature>
<keyword evidence="7" id="KW-0443">Lipid metabolism</keyword>
<dbReference type="GO" id="GO:0006686">
    <property type="term" value="P:sphingomyelin biosynthetic process"/>
    <property type="evidence" value="ECO:0007669"/>
    <property type="project" value="TreeGrafter"/>
</dbReference>
<feature type="transmembrane region" description="Helical" evidence="9">
    <location>
        <begin position="258"/>
        <end position="276"/>
    </location>
</feature>
<feature type="domain" description="Sphingomyelin synthase-like" evidence="10">
    <location>
        <begin position="350"/>
        <end position="422"/>
    </location>
</feature>
<feature type="transmembrane region" description="Helical" evidence="9">
    <location>
        <begin position="377"/>
        <end position="396"/>
    </location>
</feature>
<feature type="transmembrane region" description="Helical" evidence="9">
    <location>
        <begin position="288"/>
        <end position="310"/>
    </location>
</feature>
<keyword evidence="4 9" id="KW-0812">Transmembrane</keyword>
<dbReference type="AlphaFoldDB" id="A0A9P0DI09"/>
<evidence type="ECO:0000256" key="4">
    <source>
        <dbReference type="ARBA" id="ARBA00022692"/>
    </source>
</evidence>
<evidence type="ECO:0000256" key="6">
    <source>
        <dbReference type="ARBA" id="ARBA00022989"/>
    </source>
</evidence>
<dbReference type="GO" id="GO:0047493">
    <property type="term" value="F:ceramide cholinephosphotransferase activity"/>
    <property type="evidence" value="ECO:0007669"/>
    <property type="project" value="TreeGrafter"/>
</dbReference>
<dbReference type="GO" id="GO:0000139">
    <property type="term" value="C:Golgi membrane"/>
    <property type="evidence" value="ECO:0007669"/>
    <property type="project" value="TreeGrafter"/>
</dbReference>
<evidence type="ECO:0000256" key="7">
    <source>
        <dbReference type="ARBA" id="ARBA00023098"/>
    </source>
</evidence>
<keyword evidence="8 9" id="KW-0472">Membrane</keyword>
<evidence type="ECO:0000313" key="11">
    <source>
        <dbReference type="EMBL" id="CAH1118350.1"/>
    </source>
</evidence>
<dbReference type="InterPro" id="IPR045221">
    <property type="entry name" value="Sphingomyelin_synth-like"/>
</dbReference>
<reference evidence="11" key="1">
    <citation type="submission" date="2022-01" db="EMBL/GenBank/DDBJ databases">
        <authorList>
            <person name="King R."/>
        </authorList>
    </citation>
    <scope>NUCLEOTIDE SEQUENCE</scope>
</reference>
<protein>
    <recommendedName>
        <fullName evidence="10">Sphingomyelin synthase-like domain-containing protein</fullName>
    </recommendedName>
</protein>
<dbReference type="GO" id="GO:0005789">
    <property type="term" value="C:endoplasmic reticulum membrane"/>
    <property type="evidence" value="ECO:0007669"/>
    <property type="project" value="TreeGrafter"/>
</dbReference>